<name>A0ACD1ABF2_9FIRM</name>
<organism evidence="1 2">
    <name type="scientific">Anoxybacterium hadale</name>
    <dbReference type="NCBI Taxonomy" id="3408580"/>
    <lineage>
        <taxon>Bacteria</taxon>
        <taxon>Bacillati</taxon>
        <taxon>Bacillota</taxon>
        <taxon>Clostridia</taxon>
        <taxon>Peptostreptococcales</taxon>
        <taxon>Anaerovoracaceae</taxon>
        <taxon>Anoxybacterium</taxon>
    </lineage>
</organism>
<protein>
    <submittedName>
        <fullName evidence="1">Sporulation integral membrane protein YtvI</fullName>
    </submittedName>
</protein>
<proteinExistence type="predicted"/>
<gene>
    <name evidence="1" type="primary">ytvI</name>
    <name evidence="1" type="ORF">FRZ06_09250</name>
</gene>
<evidence type="ECO:0000313" key="1">
    <source>
        <dbReference type="EMBL" id="QOX63525.1"/>
    </source>
</evidence>
<reference evidence="1" key="1">
    <citation type="submission" date="2019-08" db="EMBL/GenBank/DDBJ databases">
        <title>Genome sequence of Clostridiales bacterium MT110.</title>
        <authorList>
            <person name="Cao J."/>
        </authorList>
    </citation>
    <scope>NUCLEOTIDE SEQUENCE</scope>
    <source>
        <strain evidence="1">MT110</strain>
    </source>
</reference>
<dbReference type="EMBL" id="CP042469">
    <property type="protein sequence ID" value="QOX63525.1"/>
    <property type="molecule type" value="Genomic_DNA"/>
</dbReference>
<sequence length="357" mass="39836">MDHRKRFRFIVNFMYYGFIVGAVYLLLQYGLGLIAPFIAAFVIAYILRRPAKFFSDLLRIPYKPVAFFFVLLFYCTIGTFIALIGIKLFSTATDLVLRLPAIYTTQMEPYLISMYKLIEKEVYQMDPALITIINEYFNHFIQSLGDLISSLSVMAVGGISGIASSLPVFFIKMLLMVISSFFIAGDYDLLVGFILRQFSGKGKELVIQIKEYIVGTLFVCIRSYALIMTITFIELSIGLTIIGVENSILIALMISIFDILPVLGTGGIMIPWTIITALQGNYSMSIGLLAVYLAITVIRNILEPKIVGSQIGLHPVVTLISMFVGVQLFGVIGLFGFPITLSLLRHLNSTGVIKLFR</sequence>
<dbReference type="Proteomes" id="UP000594014">
    <property type="component" value="Chromosome"/>
</dbReference>
<keyword evidence="2" id="KW-1185">Reference proteome</keyword>
<accession>A0ACD1ABF2</accession>
<evidence type="ECO:0000313" key="2">
    <source>
        <dbReference type="Proteomes" id="UP000594014"/>
    </source>
</evidence>